<dbReference type="InterPro" id="IPR002110">
    <property type="entry name" value="Ankyrin_rpt"/>
</dbReference>
<organism evidence="2 3">
    <name type="scientific">Cotesia glomerata</name>
    <name type="common">Lepidopteran parasitic wasp</name>
    <name type="synonym">Apanteles glomeratus</name>
    <dbReference type="NCBI Taxonomy" id="32391"/>
    <lineage>
        <taxon>Eukaryota</taxon>
        <taxon>Metazoa</taxon>
        <taxon>Ecdysozoa</taxon>
        <taxon>Arthropoda</taxon>
        <taxon>Hexapoda</taxon>
        <taxon>Insecta</taxon>
        <taxon>Pterygota</taxon>
        <taxon>Neoptera</taxon>
        <taxon>Endopterygota</taxon>
        <taxon>Hymenoptera</taxon>
        <taxon>Apocrita</taxon>
        <taxon>Ichneumonoidea</taxon>
        <taxon>Braconidae</taxon>
        <taxon>Microgastrinae</taxon>
        <taxon>Cotesia</taxon>
    </lineage>
</organism>
<feature type="repeat" description="ANK" evidence="1">
    <location>
        <begin position="15"/>
        <end position="47"/>
    </location>
</feature>
<dbReference type="PROSITE" id="PS50088">
    <property type="entry name" value="ANK_REPEAT"/>
    <property type="match status" value="1"/>
</dbReference>
<accession>A0AAV7IIZ3</accession>
<protein>
    <submittedName>
        <fullName evidence="2">Uncharacterized protein</fullName>
    </submittedName>
</protein>
<dbReference type="EMBL" id="JAHXZJ010001119">
    <property type="protein sequence ID" value="KAH0553588.1"/>
    <property type="molecule type" value="Genomic_DNA"/>
</dbReference>
<dbReference type="Proteomes" id="UP000826195">
    <property type="component" value="Unassembled WGS sequence"/>
</dbReference>
<evidence type="ECO:0000313" key="3">
    <source>
        <dbReference type="Proteomes" id="UP000826195"/>
    </source>
</evidence>
<dbReference type="Pfam" id="PF12796">
    <property type="entry name" value="Ank_2"/>
    <property type="match status" value="1"/>
</dbReference>
<keyword evidence="3" id="KW-1185">Reference proteome</keyword>
<proteinExistence type="predicted"/>
<reference evidence="2 3" key="1">
    <citation type="journal article" date="2021" name="J. Hered.">
        <title>A chromosome-level genome assembly of the parasitoid wasp, Cotesia glomerata (Hymenoptera: Braconidae).</title>
        <authorList>
            <person name="Pinto B.J."/>
            <person name="Weis J.J."/>
            <person name="Gamble T."/>
            <person name="Ode P.J."/>
            <person name="Paul R."/>
            <person name="Zaspel J.M."/>
        </authorList>
    </citation>
    <scope>NUCLEOTIDE SEQUENCE [LARGE SCALE GENOMIC DNA]</scope>
    <source>
        <strain evidence="2">CgM1</strain>
    </source>
</reference>
<evidence type="ECO:0000313" key="2">
    <source>
        <dbReference type="EMBL" id="KAH0553588.1"/>
    </source>
</evidence>
<dbReference type="SMART" id="SM00248">
    <property type="entry name" value="ANK"/>
    <property type="match status" value="2"/>
</dbReference>
<dbReference type="AlphaFoldDB" id="A0AAV7IIZ3"/>
<evidence type="ECO:0000256" key="1">
    <source>
        <dbReference type="PROSITE-ProRule" id="PRU00023"/>
    </source>
</evidence>
<comment type="caution">
    <text evidence="2">The sequence shown here is derived from an EMBL/GenBank/DDBJ whole genome shotgun (WGS) entry which is preliminary data.</text>
</comment>
<name>A0AAV7IIZ3_COTGL</name>
<dbReference type="SUPFAM" id="SSF48403">
    <property type="entry name" value="Ankyrin repeat"/>
    <property type="match status" value="1"/>
</dbReference>
<sequence>MLFDIPENRLYSLGENPTLLHAAIVDHDVEMVEILINHGADIHYRTKSFKRTPLMLAIEENTPQIVIYFELDFMLVDHEILETVKLNTTLLSEEQLEDQNFMNKLKKLFMRLLEGALIIGILRGDLCVKKIDENRKRTIFSKPVNDFGILSESKLYVKRIEYDLNKCITAMKEHRIGTSTLLKSSNKIPSKATKAT</sequence>
<dbReference type="PROSITE" id="PS50297">
    <property type="entry name" value="ANK_REP_REGION"/>
    <property type="match status" value="1"/>
</dbReference>
<keyword evidence="1" id="KW-0040">ANK repeat</keyword>
<dbReference type="InterPro" id="IPR036770">
    <property type="entry name" value="Ankyrin_rpt-contain_sf"/>
</dbReference>
<dbReference type="Gene3D" id="1.25.40.20">
    <property type="entry name" value="Ankyrin repeat-containing domain"/>
    <property type="match status" value="1"/>
</dbReference>
<gene>
    <name evidence="2" type="ORF">KQX54_002510</name>
</gene>